<keyword evidence="8" id="KW-1185">Reference proteome</keyword>
<dbReference type="SUPFAM" id="SSF53474">
    <property type="entry name" value="alpha/beta-Hydrolases"/>
    <property type="match status" value="1"/>
</dbReference>
<dbReference type="PANTHER" id="PTHR43248">
    <property type="entry name" value="2-SUCCINYL-6-HYDROXY-2,4-CYCLOHEXADIENE-1-CARBOXYLATE SYNTHASE"/>
    <property type="match status" value="1"/>
</dbReference>
<sequence length="486" mass="52435">MVTLLAATVLAPAARAESAPVAWGPCHDFILIISGAKCGLLTVPLDHGDPTGPTVQLALARVLHKVPDSQYQGLLITAPGGPGGSGLDLAATGARLPNHAGDAYDWIGFDPRGVGSSVPKLTCQADYMDFNRPSYLPLNATQTQAWLDRAQTYADACAAANPALIQHMRTEDTARDMDSIRAALGGATTSLYGFSYGTYLAQVYSSLFPQRVRRMVLDSSVDPRGVFYQDNLDQDLAFDRNLRLWFGWLAEHDAVYHLGATDKAVEKVFNDQLLKTAQAPAGGVIGPDELMDVVQQSAYYQLSWLTLGNALSKFVNQGDWQTMKSLFASIDGVGDDNGYAVYLAVQCTDVQWPTSWQQWQSDAWQTFKQAPYFAWGNAWLNAPCVFWHAKAGKPVPVDGRRVGGVLMIDETLDAATPFTGSLEVRRRYPGASLIAEPGGTSHAVTPRGDACVDNRIAAYLGTGALPPRKHGDGPDLACQPLPRPVP</sequence>
<dbReference type="Pfam" id="PF08386">
    <property type="entry name" value="Abhydrolase_4"/>
    <property type="match status" value="1"/>
</dbReference>
<proteinExistence type="inferred from homology"/>
<evidence type="ECO:0000313" key="7">
    <source>
        <dbReference type="EMBL" id="REH27069.1"/>
    </source>
</evidence>
<organism evidence="7 8">
    <name type="scientific">Kutzneria buriramensis</name>
    <dbReference type="NCBI Taxonomy" id="1045776"/>
    <lineage>
        <taxon>Bacteria</taxon>
        <taxon>Bacillati</taxon>
        <taxon>Actinomycetota</taxon>
        <taxon>Actinomycetes</taxon>
        <taxon>Pseudonocardiales</taxon>
        <taxon>Pseudonocardiaceae</taxon>
        <taxon>Kutzneria</taxon>
    </lineage>
</organism>
<evidence type="ECO:0000259" key="5">
    <source>
        <dbReference type="Pfam" id="PF00561"/>
    </source>
</evidence>
<comment type="caution">
    <text evidence="7">The sequence shown here is derived from an EMBL/GenBank/DDBJ whole genome shotgun (WGS) entry which is preliminary data.</text>
</comment>
<dbReference type="EMBL" id="QUNO01000030">
    <property type="protein sequence ID" value="REH27069.1"/>
    <property type="molecule type" value="Genomic_DNA"/>
</dbReference>
<feature type="domain" description="AB hydrolase-1" evidence="5">
    <location>
        <begin position="75"/>
        <end position="248"/>
    </location>
</feature>
<evidence type="ECO:0000259" key="6">
    <source>
        <dbReference type="Pfam" id="PF08386"/>
    </source>
</evidence>
<dbReference type="InterPro" id="IPR013595">
    <property type="entry name" value="Pept_S33_TAP-like_C"/>
</dbReference>
<dbReference type="AlphaFoldDB" id="A0A3E0GVD6"/>
<dbReference type="GO" id="GO:0016787">
    <property type="term" value="F:hydrolase activity"/>
    <property type="evidence" value="ECO:0007669"/>
    <property type="project" value="UniProtKB-KW"/>
</dbReference>
<dbReference type="Proteomes" id="UP000256269">
    <property type="component" value="Unassembled WGS sequence"/>
</dbReference>
<feature type="region of interest" description="Disordered" evidence="4">
    <location>
        <begin position="463"/>
        <end position="486"/>
    </location>
</feature>
<keyword evidence="3" id="KW-0378">Hydrolase</keyword>
<evidence type="ECO:0000256" key="4">
    <source>
        <dbReference type="SAM" id="MobiDB-lite"/>
    </source>
</evidence>
<dbReference type="Gene3D" id="3.40.50.1820">
    <property type="entry name" value="alpha/beta hydrolase"/>
    <property type="match status" value="1"/>
</dbReference>
<dbReference type="Pfam" id="PF00561">
    <property type="entry name" value="Abhydrolase_1"/>
    <property type="match status" value="1"/>
</dbReference>
<protein>
    <submittedName>
        <fullName evidence="7">TAP-like protein</fullName>
    </submittedName>
</protein>
<evidence type="ECO:0000313" key="8">
    <source>
        <dbReference type="Proteomes" id="UP000256269"/>
    </source>
</evidence>
<dbReference type="PANTHER" id="PTHR43248:SF29">
    <property type="entry name" value="TRIPEPTIDYL AMINOPEPTIDASE"/>
    <property type="match status" value="1"/>
</dbReference>
<reference evidence="7 8" key="1">
    <citation type="submission" date="2018-08" db="EMBL/GenBank/DDBJ databases">
        <title>Genomic Encyclopedia of Archaeal and Bacterial Type Strains, Phase II (KMG-II): from individual species to whole genera.</title>
        <authorList>
            <person name="Goeker M."/>
        </authorList>
    </citation>
    <scope>NUCLEOTIDE SEQUENCE [LARGE SCALE GENOMIC DNA]</scope>
    <source>
        <strain evidence="7 8">DSM 45791</strain>
    </source>
</reference>
<comment type="similarity">
    <text evidence="1">Belongs to the peptidase S33 family.</text>
</comment>
<dbReference type="InterPro" id="IPR000073">
    <property type="entry name" value="AB_hydrolase_1"/>
</dbReference>
<dbReference type="OrthoDB" id="4498590at2"/>
<keyword evidence="2" id="KW-0732">Signal</keyword>
<gene>
    <name evidence="7" type="ORF">BCF44_13040</name>
</gene>
<evidence type="ECO:0000256" key="2">
    <source>
        <dbReference type="ARBA" id="ARBA00022729"/>
    </source>
</evidence>
<evidence type="ECO:0000256" key="3">
    <source>
        <dbReference type="ARBA" id="ARBA00022801"/>
    </source>
</evidence>
<name>A0A3E0GVD6_9PSEU</name>
<feature type="domain" description="Peptidase S33 tripeptidyl aminopeptidase-like C-terminal" evidence="6">
    <location>
        <begin position="374"/>
        <end position="468"/>
    </location>
</feature>
<accession>A0A3E0GVD6</accession>
<dbReference type="InterPro" id="IPR029058">
    <property type="entry name" value="AB_hydrolase_fold"/>
</dbReference>
<dbReference type="InterPro" id="IPR051601">
    <property type="entry name" value="Serine_prot/Carboxylest_S33"/>
</dbReference>
<evidence type="ECO:0000256" key="1">
    <source>
        <dbReference type="ARBA" id="ARBA00010088"/>
    </source>
</evidence>